<organism evidence="1 2">
    <name type="scientific">Brachionus plicatilis</name>
    <name type="common">Marine rotifer</name>
    <name type="synonym">Brachionus muelleri</name>
    <dbReference type="NCBI Taxonomy" id="10195"/>
    <lineage>
        <taxon>Eukaryota</taxon>
        <taxon>Metazoa</taxon>
        <taxon>Spiralia</taxon>
        <taxon>Gnathifera</taxon>
        <taxon>Rotifera</taxon>
        <taxon>Eurotatoria</taxon>
        <taxon>Monogononta</taxon>
        <taxon>Pseudotrocha</taxon>
        <taxon>Ploima</taxon>
        <taxon>Brachionidae</taxon>
        <taxon>Brachionus</taxon>
    </lineage>
</organism>
<protein>
    <submittedName>
        <fullName evidence="1">Uncharacterized protein</fullName>
    </submittedName>
</protein>
<evidence type="ECO:0000313" key="2">
    <source>
        <dbReference type="Proteomes" id="UP000276133"/>
    </source>
</evidence>
<name>A0A3M7R0N6_BRAPC</name>
<accession>A0A3M7R0N6</accession>
<dbReference type="Proteomes" id="UP000276133">
    <property type="component" value="Unassembled WGS sequence"/>
</dbReference>
<sequence>MFMQTSDARFRVNMFSKTEATSVRLQHAFALYHVQLIKLDSGCDVNYRSRDKAFDLLMNKL</sequence>
<comment type="caution">
    <text evidence="1">The sequence shown here is derived from an EMBL/GenBank/DDBJ whole genome shotgun (WGS) entry which is preliminary data.</text>
</comment>
<dbReference type="EMBL" id="REGN01004525">
    <property type="protein sequence ID" value="RNA17137.1"/>
    <property type="molecule type" value="Genomic_DNA"/>
</dbReference>
<dbReference type="AlphaFoldDB" id="A0A3M7R0N6"/>
<evidence type="ECO:0000313" key="1">
    <source>
        <dbReference type="EMBL" id="RNA17137.1"/>
    </source>
</evidence>
<reference evidence="1 2" key="1">
    <citation type="journal article" date="2018" name="Sci. Rep.">
        <title>Genomic signatures of local adaptation to the degree of environmental predictability in rotifers.</title>
        <authorList>
            <person name="Franch-Gras L."/>
            <person name="Hahn C."/>
            <person name="Garcia-Roger E.M."/>
            <person name="Carmona M.J."/>
            <person name="Serra M."/>
            <person name="Gomez A."/>
        </authorList>
    </citation>
    <scope>NUCLEOTIDE SEQUENCE [LARGE SCALE GENOMIC DNA]</scope>
    <source>
        <strain evidence="1">HYR1</strain>
    </source>
</reference>
<proteinExistence type="predicted"/>
<keyword evidence="2" id="KW-1185">Reference proteome</keyword>
<gene>
    <name evidence="1" type="ORF">BpHYR1_034564</name>
</gene>